<dbReference type="Proteomes" id="UP000316598">
    <property type="component" value="Unassembled WGS sequence"/>
</dbReference>
<dbReference type="GO" id="GO:0015031">
    <property type="term" value="P:protein transport"/>
    <property type="evidence" value="ECO:0007669"/>
    <property type="project" value="UniProtKB-KW"/>
</dbReference>
<protein>
    <recommendedName>
        <fullName evidence="3">Sec translocon accessory complex subunit YajC</fullName>
    </recommendedName>
</protein>
<keyword evidence="5" id="KW-1003">Cell membrane</keyword>
<dbReference type="PANTHER" id="PTHR33909:SF1">
    <property type="entry name" value="SEC TRANSLOCON ACCESSORY COMPLEX SUBUNIT YAJC"/>
    <property type="match status" value="1"/>
</dbReference>
<evidence type="ECO:0000313" key="12">
    <source>
        <dbReference type="EMBL" id="TWT50293.1"/>
    </source>
</evidence>
<comment type="similarity">
    <text evidence="2">Belongs to the YajC family.</text>
</comment>
<dbReference type="EMBL" id="SJPI01000002">
    <property type="protein sequence ID" value="TWT50293.1"/>
    <property type="molecule type" value="Genomic_DNA"/>
</dbReference>
<evidence type="ECO:0000256" key="7">
    <source>
        <dbReference type="ARBA" id="ARBA00022927"/>
    </source>
</evidence>
<dbReference type="PRINTS" id="PR01853">
    <property type="entry name" value="YAJCTRNLCASE"/>
</dbReference>
<keyword evidence="8 11" id="KW-1133">Transmembrane helix</keyword>
<proteinExistence type="inferred from homology"/>
<accession>A0A5C5WK00</accession>
<reference evidence="12 13" key="1">
    <citation type="submission" date="2019-02" db="EMBL/GenBank/DDBJ databases">
        <title>Deep-cultivation of Planctomycetes and their phenomic and genomic characterization uncovers novel biology.</title>
        <authorList>
            <person name="Wiegand S."/>
            <person name="Jogler M."/>
            <person name="Boedeker C."/>
            <person name="Pinto D."/>
            <person name="Vollmers J."/>
            <person name="Rivas-Marin E."/>
            <person name="Kohn T."/>
            <person name="Peeters S.H."/>
            <person name="Heuer A."/>
            <person name="Rast P."/>
            <person name="Oberbeckmann S."/>
            <person name="Bunk B."/>
            <person name="Jeske O."/>
            <person name="Meyerdierks A."/>
            <person name="Storesund J.E."/>
            <person name="Kallscheuer N."/>
            <person name="Luecker S."/>
            <person name="Lage O.M."/>
            <person name="Pohl T."/>
            <person name="Merkel B.J."/>
            <person name="Hornburger P."/>
            <person name="Mueller R.-W."/>
            <person name="Bruemmer F."/>
            <person name="Labrenz M."/>
            <person name="Spormann A.M."/>
            <person name="Op Den Camp H."/>
            <person name="Overmann J."/>
            <person name="Amann R."/>
            <person name="Jetten M.S.M."/>
            <person name="Mascher T."/>
            <person name="Medema M.H."/>
            <person name="Devos D.P."/>
            <person name="Kaster A.-K."/>
            <person name="Ovreas L."/>
            <person name="Rohde M."/>
            <person name="Galperin M.Y."/>
            <person name="Jogler C."/>
        </authorList>
    </citation>
    <scope>NUCLEOTIDE SEQUENCE [LARGE SCALE GENOMIC DNA]</scope>
    <source>
        <strain evidence="12 13">Pla22</strain>
    </source>
</reference>
<feature type="transmembrane region" description="Helical" evidence="11">
    <location>
        <begin position="45"/>
        <end position="65"/>
    </location>
</feature>
<dbReference type="RefSeq" id="WP_242632066.1">
    <property type="nucleotide sequence ID" value="NZ_SJPI01000002.1"/>
</dbReference>
<name>A0A5C5WK00_9BACT</name>
<keyword evidence="7" id="KW-0653">Protein transport</keyword>
<evidence type="ECO:0000256" key="8">
    <source>
        <dbReference type="ARBA" id="ARBA00022989"/>
    </source>
</evidence>
<sequence length="143" mass="15182">MTPLVTESIASFSGRSDAWTSVQLVAQGSAALFAQAPAAEPGPSFLSPLTLVAGFFFLFYFIVIAPERRKKAEEAKMMASLKKNDRVVTIGGIHGVVAAISESDGIVTLKVDESGNARIRVNRSAIGQIVTPKDAKDEKEATT</sequence>
<dbReference type="InterPro" id="IPR003849">
    <property type="entry name" value="Preprotein_translocase_YajC"/>
</dbReference>
<evidence type="ECO:0000256" key="3">
    <source>
        <dbReference type="ARBA" id="ARBA00014962"/>
    </source>
</evidence>
<evidence type="ECO:0000256" key="5">
    <source>
        <dbReference type="ARBA" id="ARBA00022475"/>
    </source>
</evidence>
<keyword evidence="13" id="KW-1185">Reference proteome</keyword>
<evidence type="ECO:0000256" key="2">
    <source>
        <dbReference type="ARBA" id="ARBA00006742"/>
    </source>
</evidence>
<dbReference type="NCBIfam" id="TIGR00739">
    <property type="entry name" value="yajC"/>
    <property type="match status" value="1"/>
</dbReference>
<evidence type="ECO:0000256" key="1">
    <source>
        <dbReference type="ARBA" id="ARBA00004162"/>
    </source>
</evidence>
<gene>
    <name evidence="12" type="ORF">Pla22_30340</name>
</gene>
<dbReference type="PANTHER" id="PTHR33909">
    <property type="entry name" value="SEC TRANSLOCON ACCESSORY COMPLEX SUBUNIT YAJC"/>
    <property type="match status" value="1"/>
</dbReference>
<evidence type="ECO:0000256" key="10">
    <source>
        <dbReference type="ARBA" id="ARBA00023136"/>
    </source>
</evidence>
<keyword evidence="4" id="KW-0813">Transport</keyword>
<keyword evidence="9" id="KW-0811">Translocation</keyword>
<dbReference type="SMART" id="SM01323">
    <property type="entry name" value="YajC"/>
    <property type="match status" value="1"/>
</dbReference>
<dbReference type="AlphaFoldDB" id="A0A5C5WK00"/>
<organism evidence="12 13">
    <name type="scientific">Rubripirellula amarantea</name>
    <dbReference type="NCBI Taxonomy" id="2527999"/>
    <lineage>
        <taxon>Bacteria</taxon>
        <taxon>Pseudomonadati</taxon>
        <taxon>Planctomycetota</taxon>
        <taxon>Planctomycetia</taxon>
        <taxon>Pirellulales</taxon>
        <taxon>Pirellulaceae</taxon>
        <taxon>Rubripirellula</taxon>
    </lineage>
</organism>
<evidence type="ECO:0000256" key="9">
    <source>
        <dbReference type="ARBA" id="ARBA00023010"/>
    </source>
</evidence>
<comment type="subcellular location">
    <subcellularLocation>
        <location evidence="1">Cell membrane</location>
        <topology evidence="1">Single-pass membrane protein</topology>
    </subcellularLocation>
</comment>
<evidence type="ECO:0000313" key="13">
    <source>
        <dbReference type="Proteomes" id="UP000316598"/>
    </source>
</evidence>
<keyword evidence="6 11" id="KW-0812">Transmembrane</keyword>
<keyword evidence="10 11" id="KW-0472">Membrane</keyword>
<dbReference type="GO" id="GO:0005886">
    <property type="term" value="C:plasma membrane"/>
    <property type="evidence" value="ECO:0007669"/>
    <property type="project" value="UniProtKB-SubCell"/>
</dbReference>
<evidence type="ECO:0000256" key="11">
    <source>
        <dbReference type="SAM" id="Phobius"/>
    </source>
</evidence>
<dbReference type="Pfam" id="PF02699">
    <property type="entry name" value="YajC"/>
    <property type="match status" value="1"/>
</dbReference>
<comment type="caution">
    <text evidence="12">The sequence shown here is derived from an EMBL/GenBank/DDBJ whole genome shotgun (WGS) entry which is preliminary data.</text>
</comment>
<evidence type="ECO:0000256" key="6">
    <source>
        <dbReference type="ARBA" id="ARBA00022692"/>
    </source>
</evidence>
<evidence type="ECO:0000256" key="4">
    <source>
        <dbReference type="ARBA" id="ARBA00022448"/>
    </source>
</evidence>